<feature type="domain" description="Competence protein CoiA-like N-terminal" evidence="2">
    <location>
        <begin position="22"/>
        <end position="57"/>
    </location>
</feature>
<protein>
    <recommendedName>
        <fullName evidence="2">Competence protein CoiA-like N-terminal domain-containing protein</fullName>
    </recommendedName>
</protein>
<keyword evidence="4" id="KW-1185">Reference proteome</keyword>
<evidence type="ECO:0000313" key="4">
    <source>
        <dbReference type="Proteomes" id="UP001056766"/>
    </source>
</evidence>
<evidence type="ECO:0000256" key="1">
    <source>
        <dbReference type="SAM" id="Coils"/>
    </source>
</evidence>
<gene>
    <name evidence="3" type="ORF">KDK67_01040</name>
</gene>
<reference evidence="3" key="1">
    <citation type="journal article" date="2021" name="mSystems">
        <title>Bacteria and Archaea Synergistically Convert Glycine Betaine to Biogenic Methane in the Formosa Cold Seep of the South China Sea.</title>
        <authorList>
            <person name="Li L."/>
            <person name="Zhang W."/>
            <person name="Zhang S."/>
            <person name="Song L."/>
            <person name="Sun Q."/>
            <person name="Zhang H."/>
            <person name="Xiang H."/>
            <person name="Dong X."/>
        </authorList>
    </citation>
    <scope>NUCLEOTIDE SEQUENCE</scope>
    <source>
        <strain evidence="3">LLY</strain>
    </source>
</reference>
<dbReference type="Proteomes" id="UP001056766">
    <property type="component" value="Unassembled WGS sequence"/>
</dbReference>
<name>A0A9E4ZBB5_9EURY</name>
<dbReference type="AlphaFoldDB" id="A0A9E4ZBB5"/>
<dbReference type="Pfam" id="PF25164">
    <property type="entry name" value="CoiA_N"/>
    <property type="match status" value="1"/>
</dbReference>
<sequence>MVEHEFAYRDGFIVSAEDADKGVDHRCPGCNDILRPRSGPKTTPHFYHLKTKECTASKESILHSNSKYLLYLRLQKYLQNGKNLKCFLKCISDGIEYDYIKYGIGGSNGEYALNTLVPKNLKKEILLLDNVDDIELEKKHDNLIPDISLLKNKNLVKSIEIVHTHDDDDSKKEEYRKKGIDVLYVYIENNLDYEILKECVTSIDESISKYVLNYGKGCGYTVVTTIEMLNSNFDKKQIAKYRENIKRQLESNRDLEYKQKYQEITKKKSKLNEYTNNSFSITELQNRYIGPSLTDNLKKYKYLLDEIENNSYDHFWTISGIARQCDIGGFNEKVTILEYFIDNGLIAIINHKYVIHKKLIHKMLL</sequence>
<dbReference type="RefSeq" id="WP_250866991.1">
    <property type="nucleotide sequence ID" value="NZ_JAGSOI010000002.1"/>
</dbReference>
<feature type="coiled-coil region" evidence="1">
    <location>
        <begin position="238"/>
        <end position="277"/>
    </location>
</feature>
<dbReference type="InterPro" id="IPR057253">
    <property type="entry name" value="CoiA-like_N"/>
</dbReference>
<organism evidence="3 4">
    <name type="scientific">Methanococcoides seepicolus</name>
    <dbReference type="NCBI Taxonomy" id="2828780"/>
    <lineage>
        <taxon>Archaea</taxon>
        <taxon>Methanobacteriati</taxon>
        <taxon>Methanobacteriota</taxon>
        <taxon>Stenosarchaea group</taxon>
        <taxon>Methanomicrobia</taxon>
        <taxon>Methanosarcinales</taxon>
        <taxon>Methanosarcinaceae</taxon>
        <taxon>Methanococcoides</taxon>
    </lineage>
</organism>
<dbReference type="EMBL" id="JAGSOI010000002">
    <property type="protein sequence ID" value="MCM1985611.1"/>
    <property type="molecule type" value="Genomic_DNA"/>
</dbReference>
<evidence type="ECO:0000259" key="2">
    <source>
        <dbReference type="Pfam" id="PF25164"/>
    </source>
</evidence>
<keyword evidence="1" id="KW-0175">Coiled coil</keyword>
<comment type="caution">
    <text evidence="3">The sequence shown here is derived from an EMBL/GenBank/DDBJ whole genome shotgun (WGS) entry which is preliminary data.</text>
</comment>
<reference evidence="3" key="2">
    <citation type="submission" date="2021-04" db="EMBL/GenBank/DDBJ databases">
        <authorList>
            <person name="Dong X."/>
        </authorList>
    </citation>
    <scope>NUCLEOTIDE SEQUENCE</scope>
    <source>
        <strain evidence="3">LLY</strain>
    </source>
</reference>
<accession>A0A9E4ZBB5</accession>
<evidence type="ECO:0000313" key="3">
    <source>
        <dbReference type="EMBL" id="MCM1985611.1"/>
    </source>
</evidence>
<proteinExistence type="predicted"/>